<keyword evidence="2" id="KW-1185">Reference proteome</keyword>
<evidence type="ECO:0000313" key="1">
    <source>
        <dbReference type="EMBL" id="QTR49621.1"/>
    </source>
</evidence>
<accession>A0ABX7X1Z3</accession>
<organism evidence="1 2">
    <name type="scientific">Candidatus Thiothrix anitrata</name>
    <dbReference type="NCBI Taxonomy" id="2823902"/>
    <lineage>
        <taxon>Bacteria</taxon>
        <taxon>Pseudomonadati</taxon>
        <taxon>Pseudomonadota</taxon>
        <taxon>Gammaproteobacteria</taxon>
        <taxon>Thiotrichales</taxon>
        <taxon>Thiotrichaceae</taxon>
        <taxon>Thiothrix</taxon>
    </lineage>
</organism>
<proteinExistence type="predicted"/>
<gene>
    <name evidence="1" type="ORF">J8380_15500</name>
</gene>
<sequence>MNYRPPDLRDGTLQDIVHICSSMEQLLLSYKTGEMPYIYIANLLELLFQSARTRICVLRKPTLGHGNVFSLEEVDKLVVFATFRKQEVYRAFLEQLVSRLHKYGGEFLERECERLDHKNGCFYICLARVYPEEQKVVIGRYRSKEAYHRLTTLLRLLTEGSKTWGLDMPAELYACFNSDPDKRICKLSPSQKLGAPELQNSLQADVMSSRNESNEALLKPIKRWIEYVYEQNHGIPLVQVALPGQPSTDTGFSNLFFFMRINDAKDKQDHTDAGFKVKLVCPPQQRRQLSHFYHKYRGQTCNWHESGECKIGGMGQCLFTDYWAGLSESVTDDHLLDKHYAPLWDQLTVASNSDYSKSEVAFRSSSIVFDRRQQQLLEEGGKGVVSGTTKRDRISACITFRMVASPDTQHDTHQEDNIPQIMYVPIYAGAAPFVLAATVVNAQLPESLNSTLSEWRRAYRFAGMVFQFMASRLKESARKAYLNSATNMIQGVYEAYRSSIEKFPYCDIEAETQFLKQANAELDDLSKIYPYHKIVLAKSTENVIKRERRDIIETPEGIVLQISLELNPYWRSFSEKPFISTEHVARKFSSGIARSVASSEKERREWQAFFFWHREKFKVSPFSKNGWREYAAEKGWKSTLDSGETSTDIRCDVTVKDNVVPFKK</sequence>
<dbReference type="RefSeq" id="WP_210226460.1">
    <property type="nucleotide sequence ID" value="NZ_CP072800.1"/>
</dbReference>
<evidence type="ECO:0000313" key="2">
    <source>
        <dbReference type="Proteomes" id="UP000672027"/>
    </source>
</evidence>
<evidence type="ECO:0008006" key="3">
    <source>
        <dbReference type="Google" id="ProtNLM"/>
    </source>
</evidence>
<reference evidence="1 2" key="1">
    <citation type="submission" date="2021-04" db="EMBL/GenBank/DDBJ databases">
        <title>Genomics, taxonomy and metabolism of representatives of sulfur bacteria of the genus Thiothrix: Thiothrix fructosivorans QT, Thiothrix unzii A1T and three new species, Thiothrix subterranea sp. nov., Thiothrix litoralis sp. nov. and 'Candidatus Thiothrix anitrata' sp. nov.</title>
        <authorList>
            <person name="Ravin N.V."/>
            <person name="Smolyakov D."/>
            <person name="Rudenko T.S."/>
            <person name="Mardanov A.V."/>
            <person name="Beletsky A.V."/>
            <person name="Markov N.D."/>
            <person name="Fomenkov A.I."/>
            <person name="Roberts R.J."/>
            <person name="Karnachuk O.V."/>
            <person name="Novikov A."/>
            <person name="Grabovich M.Y."/>
        </authorList>
    </citation>
    <scope>NUCLEOTIDE SEQUENCE [LARGE SCALE GENOMIC DNA]</scope>
    <source>
        <strain evidence="1 2">A52</strain>
    </source>
</reference>
<name>A0ABX7X1Z3_9GAMM</name>
<dbReference type="Proteomes" id="UP000672027">
    <property type="component" value="Chromosome"/>
</dbReference>
<protein>
    <recommendedName>
        <fullName evidence="3">ABM domain-containing protein</fullName>
    </recommendedName>
</protein>
<dbReference type="EMBL" id="CP072800">
    <property type="protein sequence ID" value="QTR49621.1"/>
    <property type="molecule type" value="Genomic_DNA"/>
</dbReference>